<comment type="caution">
    <text evidence="2">The sequence shown here is derived from an EMBL/GenBank/DDBJ whole genome shotgun (WGS) entry which is preliminary data.</text>
</comment>
<evidence type="ECO:0000313" key="3">
    <source>
        <dbReference type="Proteomes" id="UP001252243"/>
    </source>
</evidence>
<feature type="transmembrane region" description="Helical" evidence="1">
    <location>
        <begin position="77"/>
        <end position="100"/>
    </location>
</feature>
<gene>
    <name evidence="2" type="ORF">J2X01_000309</name>
</gene>
<name>A0ABU1U7E8_9MICC</name>
<dbReference type="Proteomes" id="UP001252243">
    <property type="component" value="Unassembled WGS sequence"/>
</dbReference>
<keyword evidence="3" id="KW-1185">Reference proteome</keyword>
<proteinExistence type="predicted"/>
<evidence type="ECO:0008006" key="4">
    <source>
        <dbReference type="Google" id="ProtNLM"/>
    </source>
</evidence>
<keyword evidence="1" id="KW-0472">Membrane</keyword>
<dbReference type="RefSeq" id="WP_310049907.1">
    <property type="nucleotide sequence ID" value="NZ_JAVDVQ010000001.1"/>
</dbReference>
<reference evidence="2 3" key="1">
    <citation type="submission" date="2023-07" db="EMBL/GenBank/DDBJ databases">
        <title>Sorghum-associated microbial communities from plants grown in Nebraska, USA.</title>
        <authorList>
            <person name="Schachtman D."/>
        </authorList>
    </citation>
    <scope>NUCLEOTIDE SEQUENCE [LARGE SCALE GENOMIC DNA]</scope>
    <source>
        <strain evidence="2 3">BE167</strain>
    </source>
</reference>
<sequence length="223" mass="24279">MAAVDEKGCNMVRATTPPLEDSLPVERHGRMYGVSILPIISPVPISADSSVSREVLRMTLTEASASWRMLTEVRFKLLALLPTISALALFAIVSPAGALADANTPVRVAAAGFGFFITLGIWIYDRRNDELYNELISRARRAEFELGIDTGVFRGRPKPRAIRKGNIQVHVRLVPLAKRLKLIKSPKDPISVINHGIAVQIIYGSVLAAWVLAGVSAAFGWVP</sequence>
<evidence type="ECO:0000313" key="2">
    <source>
        <dbReference type="EMBL" id="MDR7081040.1"/>
    </source>
</evidence>
<accession>A0ABU1U7E8</accession>
<protein>
    <recommendedName>
        <fullName evidence="4">DUF4231 domain-containing protein</fullName>
    </recommendedName>
</protein>
<feature type="transmembrane region" description="Helical" evidence="1">
    <location>
        <begin position="201"/>
        <end position="222"/>
    </location>
</feature>
<evidence type="ECO:0000256" key="1">
    <source>
        <dbReference type="SAM" id="Phobius"/>
    </source>
</evidence>
<feature type="transmembrane region" description="Helical" evidence="1">
    <location>
        <begin position="106"/>
        <end position="124"/>
    </location>
</feature>
<keyword evidence="1" id="KW-0812">Transmembrane</keyword>
<organism evidence="2 3">
    <name type="scientific">Arthrobacter ginsengisoli</name>
    <dbReference type="NCBI Taxonomy" id="1356565"/>
    <lineage>
        <taxon>Bacteria</taxon>
        <taxon>Bacillati</taxon>
        <taxon>Actinomycetota</taxon>
        <taxon>Actinomycetes</taxon>
        <taxon>Micrococcales</taxon>
        <taxon>Micrococcaceae</taxon>
        <taxon>Arthrobacter</taxon>
    </lineage>
</organism>
<dbReference type="EMBL" id="JAVDVQ010000001">
    <property type="protein sequence ID" value="MDR7081040.1"/>
    <property type="molecule type" value="Genomic_DNA"/>
</dbReference>
<keyword evidence="1" id="KW-1133">Transmembrane helix</keyword>